<keyword evidence="1" id="KW-0479">Metal-binding</keyword>
<evidence type="ECO:0000256" key="3">
    <source>
        <dbReference type="ARBA" id="ARBA00022833"/>
    </source>
</evidence>
<evidence type="ECO:0000256" key="4">
    <source>
        <dbReference type="PROSITE-ProRule" id="PRU00134"/>
    </source>
</evidence>
<keyword evidence="8" id="KW-1185">Reference proteome</keyword>
<accession>L8X5V9</accession>
<dbReference type="OrthoDB" id="2900625at2759"/>
<dbReference type="HOGENOM" id="CLU_033365_0_0_1"/>
<name>L8X5V9_THACA</name>
<evidence type="ECO:0000259" key="6">
    <source>
        <dbReference type="PROSITE" id="PS50865"/>
    </source>
</evidence>
<dbReference type="Proteomes" id="UP000011668">
    <property type="component" value="Unassembled WGS sequence"/>
</dbReference>
<dbReference type="PROSITE" id="PS50865">
    <property type="entry name" value="ZF_MYND_2"/>
    <property type="match status" value="1"/>
</dbReference>
<dbReference type="STRING" id="983506.L8X5V9"/>
<protein>
    <submittedName>
        <fullName evidence="7">Zf-MYND domain-containing protein</fullName>
    </submittedName>
</protein>
<feature type="region of interest" description="Disordered" evidence="5">
    <location>
        <begin position="532"/>
        <end position="556"/>
    </location>
</feature>
<dbReference type="AlphaFoldDB" id="L8X5V9"/>
<dbReference type="InterPro" id="IPR002893">
    <property type="entry name" value="Znf_MYND"/>
</dbReference>
<proteinExistence type="predicted"/>
<comment type="caution">
    <text evidence="7">The sequence shown here is derived from an EMBL/GenBank/DDBJ whole genome shotgun (WGS) entry which is preliminary data.</text>
</comment>
<reference evidence="7 8" key="1">
    <citation type="journal article" date="2013" name="Nat. Commun.">
        <title>The evolution and pathogenic mechanisms of the rice sheath blight pathogen.</title>
        <authorList>
            <person name="Zheng A."/>
            <person name="Lin R."/>
            <person name="Xu L."/>
            <person name="Qin P."/>
            <person name="Tang C."/>
            <person name="Ai P."/>
            <person name="Zhang D."/>
            <person name="Liu Y."/>
            <person name="Sun Z."/>
            <person name="Feng H."/>
            <person name="Wang Y."/>
            <person name="Chen Y."/>
            <person name="Liang X."/>
            <person name="Fu R."/>
            <person name="Li Q."/>
            <person name="Zhang J."/>
            <person name="Yu X."/>
            <person name="Xie Z."/>
            <person name="Ding L."/>
            <person name="Guan P."/>
            <person name="Tang J."/>
            <person name="Liang Y."/>
            <person name="Wang S."/>
            <person name="Deng Q."/>
            <person name="Li S."/>
            <person name="Zhu J."/>
            <person name="Wang L."/>
            <person name="Liu H."/>
            <person name="Li P."/>
        </authorList>
    </citation>
    <scope>NUCLEOTIDE SEQUENCE [LARGE SCALE GENOMIC DNA]</scope>
    <source>
        <strain evidence="8">AG-1 IA</strain>
    </source>
</reference>
<keyword evidence="3" id="KW-0862">Zinc</keyword>
<evidence type="ECO:0000256" key="1">
    <source>
        <dbReference type="ARBA" id="ARBA00022723"/>
    </source>
</evidence>
<feature type="domain" description="MYND-type" evidence="6">
    <location>
        <begin position="405"/>
        <end position="443"/>
    </location>
</feature>
<dbReference type="EMBL" id="AFRT01000449">
    <property type="protein sequence ID" value="ELU44024.1"/>
    <property type="molecule type" value="Genomic_DNA"/>
</dbReference>
<organism evidence="7 8">
    <name type="scientific">Thanatephorus cucumeris (strain AG1-IA)</name>
    <name type="common">Rice sheath blight fungus</name>
    <name type="synonym">Rhizoctonia solani</name>
    <dbReference type="NCBI Taxonomy" id="983506"/>
    <lineage>
        <taxon>Eukaryota</taxon>
        <taxon>Fungi</taxon>
        <taxon>Dikarya</taxon>
        <taxon>Basidiomycota</taxon>
        <taxon>Agaricomycotina</taxon>
        <taxon>Agaricomycetes</taxon>
        <taxon>Cantharellales</taxon>
        <taxon>Ceratobasidiaceae</taxon>
        <taxon>Rhizoctonia</taxon>
        <taxon>Rhizoctonia solani AG-1</taxon>
    </lineage>
</organism>
<dbReference type="GO" id="GO:0008270">
    <property type="term" value="F:zinc ion binding"/>
    <property type="evidence" value="ECO:0007669"/>
    <property type="project" value="UniProtKB-KW"/>
</dbReference>
<sequence>MSDNLSPAELVQLVKKDPKRVIETIKTQPYDESIFRDIHGAVMQVHPSSSEWKILRNANFYEFYQTSPTWIQVAKLQADYYKRDLSSHGNNAGPIEQMTLLINRISNSRHEILTMSDEGVDIIRRIDEFDIIRNSTTDLPMLLDISVRVLLRAKSADADTKRITALVPDPFKTNAVHLLPPVNESSDIQAIQSAFVRVLGMQRNTLAKIPYQKWIWLKLVGVTQMATEWPSMGDDALEILLDLVWESIGDSSKAGPSDRKNSIELLGRAVTKMPTPYIFFERQGEHIFPMLSRLVLTDTKVFANITEKAATCKRLQASMKLQMSRCPESTKKQLQEQMMPIFLPVLFKLRSLANSNTNNPQTKLASDTAKAWAEIGAIFEITQESALQDLKDKSGGLVGCSRVRCPLYGQTALGMMRCARCKKKQYCDERCQDWTEGKHKEECKPQEKRCSSTTDYYYINASGQLSSSPVLELKEEAVKPRTGKKLSPRASPGTLKCNAFGLNRIFRQAAPDNRKEVDWFWLTCSRVTLPSRTSIPSGSSSSSSASMEVSRMPPNRPAYPIGQLSVIAYESATTNNEKESAGWM</sequence>
<evidence type="ECO:0000313" key="7">
    <source>
        <dbReference type="EMBL" id="ELU44024.1"/>
    </source>
</evidence>
<gene>
    <name evidence="7" type="ORF">AG1IA_01940</name>
</gene>
<dbReference type="Gene3D" id="6.10.140.2220">
    <property type="match status" value="1"/>
</dbReference>
<feature type="compositionally biased region" description="Low complexity" evidence="5">
    <location>
        <begin position="532"/>
        <end position="550"/>
    </location>
</feature>
<dbReference type="SUPFAM" id="SSF144232">
    <property type="entry name" value="HIT/MYND zinc finger-like"/>
    <property type="match status" value="1"/>
</dbReference>
<keyword evidence="2 4" id="KW-0863">Zinc-finger</keyword>
<evidence type="ECO:0000313" key="8">
    <source>
        <dbReference type="Proteomes" id="UP000011668"/>
    </source>
</evidence>
<evidence type="ECO:0000256" key="5">
    <source>
        <dbReference type="SAM" id="MobiDB-lite"/>
    </source>
</evidence>
<evidence type="ECO:0000256" key="2">
    <source>
        <dbReference type="ARBA" id="ARBA00022771"/>
    </source>
</evidence>